<evidence type="ECO:0000256" key="5">
    <source>
        <dbReference type="ARBA" id="ARBA00023136"/>
    </source>
</evidence>
<evidence type="ECO:0000256" key="1">
    <source>
        <dbReference type="ARBA" id="ARBA00004370"/>
    </source>
</evidence>
<accession>R1F974</accession>
<evidence type="ECO:0000256" key="3">
    <source>
        <dbReference type="ARBA" id="ARBA00022692"/>
    </source>
</evidence>
<dbReference type="EMBL" id="AQGQ01000015">
    <property type="protein sequence ID" value="EOD56313.1"/>
    <property type="molecule type" value="Genomic_DNA"/>
</dbReference>
<sequence length="224" mass="25912">MVWLGSWQLTRAAQKRQLLDQMHQRGQVELSLQDLLVKEDRYGYQLSMEGGFAPGVTLFLDNQVYQGRPGYQVLRPMVTAQGLLLVDLGWLPQGQDRQVIPAVSQPAGEYRVRGRVARPYHPPLHLGNAEEEWPHRLQTIDTPWLAKQWHQPVLPFVLVLEEGGAWPELIHRQPEMPMAPSRHIGYAVQWFVMALTLTGLTAWWWRKTTHEVEAEHVHREKEAK</sequence>
<name>R1F974_9GAMM</name>
<dbReference type="Proteomes" id="UP000013526">
    <property type="component" value="Unassembled WGS sequence"/>
</dbReference>
<comment type="subcellular location">
    <subcellularLocation>
        <location evidence="6">Cell membrane</location>
        <topology evidence="6">Multi-pass membrane protein</topology>
    </subcellularLocation>
    <subcellularLocation>
        <location evidence="1">Membrane</location>
    </subcellularLocation>
</comment>
<comment type="caution">
    <text evidence="7">The sequence shown here is derived from an EMBL/GenBank/DDBJ whole genome shotgun (WGS) entry which is preliminary data.</text>
</comment>
<dbReference type="GO" id="GO:0005886">
    <property type="term" value="C:plasma membrane"/>
    <property type="evidence" value="ECO:0007669"/>
    <property type="project" value="UniProtKB-SubCell"/>
</dbReference>
<gene>
    <name evidence="7" type="ORF">G113_04453</name>
</gene>
<proteinExistence type="inferred from homology"/>
<reference evidence="7 8" key="1">
    <citation type="journal article" date="2013" name="Genome Announc.">
        <title>Draft Genome Sequence of Aeromonas molluscorum Strain 848TT, Isolated from Bivalve Molluscs.</title>
        <authorList>
            <person name="Spataro N."/>
            <person name="Farfan M."/>
            <person name="Albarral V."/>
            <person name="Sanglas A."/>
            <person name="Loren J.G."/>
            <person name="Fuste M.C."/>
            <person name="Bosch E."/>
        </authorList>
    </citation>
    <scope>NUCLEOTIDE SEQUENCE [LARGE SCALE GENOMIC DNA]</scope>
    <source>
        <strain evidence="7 8">848</strain>
    </source>
</reference>
<dbReference type="PANTHER" id="PTHR23427:SF2">
    <property type="entry name" value="SURFEIT LOCUS PROTEIN 1"/>
    <property type="match status" value="1"/>
</dbReference>
<dbReference type="InterPro" id="IPR002994">
    <property type="entry name" value="Surf1/Shy1"/>
</dbReference>
<evidence type="ECO:0000313" key="8">
    <source>
        <dbReference type="Proteomes" id="UP000013526"/>
    </source>
</evidence>
<comment type="caution">
    <text evidence="6">Lacks conserved residue(s) required for the propagation of feature annotation.</text>
</comment>
<comment type="similarity">
    <text evidence="2 6">Belongs to the SURF1 family.</text>
</comment>
<dbReference type="InterPro" id="IPR045214">
    <property type="entry name" value="Surf1/Surf4"/>
</dbReference>
<dbReference type="AlphaFoldDB" id="R1F974"/>
<keyword evidence="4 6" id="KW-1133">Transmembrane helix</keyword>
<keyword evidence="5 6" id="KW-0472">Membrane</keyword>
<evidence type="ECO:0000256" key="6">
    <source>
        <dbReference type="RuleBase" id="RU363076"/>
    </source>
</evidence>
<dbReference type="PANTHER" id="PTHR23427">
    <property type="entry name" value="SURFEIT LOCUS PROTEIN"/>
    <property type="match status" value="1"/>
</dbReference>
<evidence type="ECO:0000256" key="2">
    <source>
        <dbReference type="ARBA" id="ARBA00007165"/>
    </source>
</evidence>
<evidence type="ECO:0000313" key="7">
    <source>
        <dbReference type="EMBL" id="EOD56313.1"/>
    </source>
</evidence>
<dbReference type="CDD" id="cd06662">
    <property type="entry name" value="SURF1"/>
    <property type="match status" value="1"/>
</dbReference>
<feature type="transmembrane region" description="Helical" evidence="6">
    <location>
        <begin position="184"/>
        <end position="205"/>
    </location>
</feature>
<dbReference type="PROSITE" id="PS50895">
    <property type="entry name" value="SURF1"/>
    <property type="match status" value="1"/>
</dbReference>
<keyword evidence="6" id="KW-1003">Cell membrane</keyword>
<keyword evidence="8" id="KW-1185">Reference proteome</keyword>
<keyword evidence="3 6" id="KW-0812">Transmembrane</keyword>
<protein>
    <recommendedName>
        <fullName evidence="6">SURF1-like protein</fullName>
    </recommendedName>
</protein>
<dbReference type="Pfam" id="PF02104">
    <property type="entry name" value="SURF1"/>
    <property type="match status" value="1"/>
</dbReference>
<organism evidence="7 8">
    <name type="scientific">Aeromonas molluscorum 848</name>
    <dbReference type="NCBI Taxonomy" id="1268236"/>
    <lineage>
        <taxon>Bacteria</taxon>
        <taxon>Pseudomonadati</taxon>
        <taxon>Pseudomonadota</taxon>
        <taxon>Gammaproteobacteria</taxon>
        <taxon>Aeromonadales</taxon>
        <taxon>Aeromonadaceae</taxon>
        <taxon>Aeromonas</taxon>
    </lineage>
</organism>
<dbReference type="PATRIC" id="fig|1268236.3.peg.889"/>
<evidence type="ECO:0000256" key="4">
    <source>
        <dbReference type="ARBA" id="ARBA00022989"/>
    </source>
</evidence>